<evidence type="ECO:0000256" key="1">
    <source>
        <dbReference type="SAM" id="MobiDB-lite"/>
    </source>
</evidence>
<comment type="caution">
    <text evidence="2">The sequence shown here is derived from an EMBL/GenBank/DDBJ whole genome shotgun (WGS) entry which is preliminary data.</text>
</comment>
<keyword evidence="3" id="KW-1185">Reference proteome</keyword>
<evidence type="ECO:0000313" key="3">
    <source>
        <dbReference type="Proteomes" id="UP000318582"/>
    </source>
</evidence>
<accession>A0A507E2N9</accession>
<name>A0A507E2N9_9FUNG</name>
<feature type="region of interest" description="Disordered" evidence="1">
    <location>
        <begin position="1"/>
        <end position="149"/>
    </location>
</feature>
<reference evidence="2 3" key="1">
    <citation type="journal article" date="2019" name="Sci. Rep.">
        <title>Comparative genomics of chytrid fungi reveal insights into the obligate biotrophic and pathogenic lifestyle of Synchytrium endobioticum.</title>
        <authorList>
            <person name="van de Vossenberg B.T.L.H."/>
            <person name="Warris S."/>
            <person name="Nguyen H.D.T."/>
            <person name="van Gent-Pelzer M.P.E."/>
            <person name="Joly D.L."/>
            <person name="van de Geest H.C."/>
            <person name="Bonants P.J.M."/>
            <person name="Smith D.S."/>
            <person name="Levesque C.A."/>
            <person name="van der Lee T.A.J."/>
        </authorList>
    </citation>
    <scope>NUCLEOTIDE SEQUENCE [LARGE SCALE GENOMIC DNA]</scope>
    <source>
        <strain evidence="2 3">CBS 809.83</strain>
    </source>
</reference>
<evidence type="ECO:0000313" key="2">
    <source>
        <dbReference type="EMBL" id="TPX58104.1"/>
    </source>
</evidence>
<dbReference type="STRING" id="109895.A0A507E2N9"/>
<dbReference type="Proteomes" id="UP000318582">
    <property type="component" value="Unassembled WGS sequence"/>
</dbReference>
<feature type="region of interest" description="Disordered" evidence="1">
    <location>
        <begin position="193"/>
        <end position="219"/>
    </location>
</feature>
<organism evidence="2 3">
    <name type="scientific">Powellomyces hirtus</name>
    <dbReference type="NCBI Taxonomy" id="109895"/>
    <lineage>
        <taxon>Eukaryota</taxon>
        <taxon>Fungi</taxon>
        <taxon>Fungi incertae sedis</taxon>
        <taxon>Chytridiomycota</taxon>
        <taxon>Chytridiomycota incertae sedis</taxon>
        <taxon>Chytridiomycetes</taxon>
        <taxon>Spizellomycetales</taxon>
        <taxon>Powellomycetaceae</taxon>
        <taxon>Powellomyces</taxon>
    </lineage>
</organism>
<feature type="region of interest" description="Disordered" evidence="1">
    <location>
        <begin position="461"/>
        <end position="481"/>
    </location>
</feature>
<proteinExistence type="predicted"/>
<gene>
    <name evidence="2" type="ORF">PhCBS80983_g03346</name>
</gene>
<dbReference type="EMBL" id="QEAQ01000041">
    <property type="protein sequence ID" value="TPX58104.1"/>
    <property type="molecule type" value="Genomic_DNA"/>
</dbReference>
<protein>
    <submittedName>
        <fullName evidence="2">Uncharacterized protein</fullName>
    </submittedName>
</protein>
<dbReference type="AlphaFoldDB" id="A0A507E2N9"/>
<feature type="compositionally biased region" description="Polar residues" evidence="1">
    <location>
        <begin position="91"/>
        <end position="104"/>
    </location>
</feature>
<sequence>MAEQHVHRQPLPTPPPERQQPLVVDGAVNEKDSASGLEPSAEPTQSPFPEPAPAMQAAQSRESPATKVEEPVVTAAESPVTEKGAPVCTMLLSSQSPPAQDTHTPQPPPSGAQTRAEKQGSRFPIAAAQEKASAVYEAHNPDPHAEAPPPVRAKVYFNRLLTPAHANAEKKKEPYPVYTLQLNGIPSFFSDPDATLNDSAGEAEEAAGEGRKKQKKRRLPHSLTNPVFELFDKMSAVVHPNARRAAERRRLREVLSAKLLTQSYNDRVPRIRTLFSQTLQGTAMRAAVRAVHRVMYGKGLLFGKLKRRHKDWLETGDELLDMITEHGGGPRAKSAPKNEREQEKEARKMVGAHAGPEYTFTLLADGVLHFSRGDTMILNIASKHAMHSSCAASVIYAGTLRIEEPTTRGGQRVLIMDNDSGTYAPRCERGELRRLKACMEWNFPGLRVIARKFVPPGMEQELGEDNGTDGCGGAVVEVPTS</sequence>